<keyword evidence="3" id="KW-1185">Reference proteome</keyword>
<dbReference type="CDD" id="cd03135">
    <property type="entry name" value="GATase1_DJ-1"/>
    <property type="match status" value="1"/>
</dbReference>
<dbReference type="Proteomes" id="UP000242754">
    <property type="component" value="Unassembled WGS sequence"/>
</dbReference>
<dbReference type="PANTHER" id="PTHR48094:SF12">
    <property type="entry name" value="PARKINSON DISEASE PROTEIN 7 HOMOLOG"/>
    <property type="match status" value="1"/>
</dbReference>
<dbReference type="EMBL" id="FJNE01000002">
    <property type="protein sequence ID" value="CZQ86112.1"/>
    <property type="molecule type" value="Genomic_DNA"/>
</dbReference>
<dbReference type="GO" id="GO:0005737">
    <property type="term" value="C:cytoplasm"/>
    <property type="evidence" value="ECO:0007669"/>
    <property type="project" value="TreeGrafter"/>
</dbReference>
<dbReference type="PANTHER" id="PTHR48094">
    <property type="entry name" value="PROTEIN/NUCLEIC ACID DEGLYCASE DJ-1-RELATED"/>
    <property type="match status" value="1"/>
</dbReference>
<dbReference type="InterPro" id="IPR029062">
    <property type="entry name" value="Class_I_gatase-like"/>
</dbReference>
<dbReference type="STRING" id="140314.SAMN04488076_101213"/>
<dbReference type="Gene3D" id="3.40.50.880">
    <property type="match status" value="1"/>
</dbReference>
<evidence type="ECO:0000259" key="1">
    <source>
        <dbReference type="Pfam" id="PF01965"/>
    </source>
</evidence>
<proteinExistence type="predicted"/>
<dbReference type="OrthoDB" id="9800516at2"/>
<dbReference type="AlphaFoldDB" id="A0A143YCR4"/>
<sequence>MTKVAVLVAPGFEEGETLTIVDILRRASIECDMVGLSEEVTGGHDITVRCDKVLYPTLNEDYEMVVLPGGYDGAVNLRGDERVIVTLKEMQRADKYIAAMCAAPIVLERANLLENKDYTAYVDYDKKIASGHYKEDIVVVDGKLITSRGPATAYAFGYALVDILGGDSASVKDRMVYFNSFDRKGDKVYA</sequence>
<accession>A0A143YCR4</accession>
<protein>
    <submittedName>
        <fullName evidence="2">Thij/pfpi</fullName>
    </submittedName>
</protein>
<evidence type="ECO:0000313" key="3">
    <source>
        <dbReference type="Proteomes" id="UP000242754"/>
    </source>
</evidence>
<dbReference type="Pfam" id="PF01965">
    <property type="entry name" value="DJ-1_PfpI"/>
    <property type="match status" value="1"/>
</dbReference>
<gene>
    <name evidence="2" type="ORF">Tpal_729</name>
</gene>
<dbReference type="SUPFAM" id="SSF52317">
    <property type="entry name" value="Class I glutamine amidotransferase-like"/>
    <property type="match status" value="1"/>
</dbReference>
<name>A0A143YCR4_9LACT</name>
<reference evidence="2 3" key="1">
    <citation type="submission" date="2016-02" db="EMBL/GenBank/DDBJ databases">
        <authorList>
            <person name="Wen L."/>
            <person name="He K."/>
            <person name="Yang H."/>
        </authorList>
    </citation>
    <scope>NUCLEOTIDE SEQUENCE [LARGE SCALE GENOMIC DNA]</scope>
    <source>
        <strain evidence="2">Trichococcus palustris</strain>
    </source>
</reference>
<dbReference type="InterPro" id="IPR002818">
    <property type="entry name" value="DJ-1/PfpI"/>
</dbReference>
<feature type="domain" description="DJ-1/PfpI" evidence="1">
    <location>
        <begin position="3"/>
        <end position="161"/>
    </location>
</feature>
<dbReference type="NCBIfam" id="TIGR01383">
    <property type="entry name" value="not_thiJ"/>
    <property type="match status" value="1"/>
</dbReference>
<dbReference type="RefSeq" id="WP_087031546.1">
    <property type="nucleotide sequence ID" value="NZ_FJNE01000002.1"/>
</dbReference>
<organism evidence="2 3">
    <name type="scientific">Trichococcus palustris</name>
    <dbReference type="NCBI Taxonomy" id="140314"/>
    <lineage>
        <taxon>Bacteria</taxon>
        <taxon>Bacillati</taxon>
        <taxon>Bacillota</taxon>
        <taxon>Bacilli</taxon>
        <taxon>Lactobacillales</taxon>
        <taxon>Carnobacteriaceae</taxon>
        <taxon>Trichococcus</taxon>
    </lineage>
</organism>
<dbReference type="InterPro" id="IPR006287">
    <property type="entry name" value="DJ-1"/>
</dbReference>
<evidence type="ECO:0000313" key="2">
    <source>
        <dbReference type="EMBL" id="CZQ86112.1"/>
    </source>
</evidence>
<dbReference type="InterPro" id="IPR050325">
    <property type="entry name" value="Prot/Nucl_acid_deglycase"/>
</dbReference>